<dbReference type="AlphaFoldDB" id="A0A0F9RCU6"/>
<gene>
    <name evidence="1" type="ORF">LCGC14_0989520</name>
</gene>
<name>A0A0F9RCU6_9ZZZZ</name>
<organism evidence="1">
    <name type="scientific">marine sediment metagenome</name>
    <dbReference type="NCBI Taxonomy" id="412755"/>
    <lineage>
        <taxon>unclassified sequences</taxon>
        <taxon>metagenomes</taxon>
        <taxon>ecological metagenomes</taxon>
    </lineage>
</organism>
<sequence>MTTTMPARHKSEYLTMRLGLAEVAWMDAIHKLRVDRQVDTLAQLKAIELLAWEIERLQDRRI</sequence>
<dbReference type="EMBL" id="LAZR01003746">
    <property type="protein sequence ID" value="KKN15103.1"/>
    <property type="molecule type" value="Genomic_DNA"/>
</dbReference>
<accession>A0A0F9RCU6</accession>
<protein>
    <submittedName>
        <fullName evidence="1">Uncharacterized protein</fullName>
    </submittedName>
</protein>
<comment type="caution">
    <text evidence="1">The sequence shown here is derived from an EMBL/GenBank/DDBJ whole genome shotgun (WGS) entry which is preliminary data.</text>
</comment>
<proteinExistence type="predicted"/>
<reference evidence="1" key="1">
    <citation type="journal article" date="2015" name="Nature">
        <title>Complex archaea that bridge the gap between prokaryotes and eukaryotes.</title>
        <authorList>
            <person name="Spang A."/>
            <person name="Saw J.H."/>
            <person name="Jorgensen S.L."/>
            <person name="Zaremba-Niedzwiedzka K."/>
            <person name="Martijn J."/>
            <person name="Lind A.E."/>
            <person name="van Eijk R."/>
            <person name="Schleper C."/>
            <person name="Guy L."/>
            <person name="Ettema T.J."/>
        </authorList>
    </citation>
    <scope>NUCLEOTIDE SEQUENCE</scope>
</reference>
<evidence type="ECO:0000313" key="1">
    <source>
        <dbReference type="EMBL" id="KKN15103.1"/>
    </source>
</evidence>